<dbReference type="Proteomes" id="UP000010744">
    <property type="component" value="Unassembled WGS sequence"/>
</dbReference>
<evidence type="ECO:0008006" key="4">
    <source>
        <dbReference type="Google" id="ProtNLM"/>
    </source>
</evidence>
<evidence type="ECO:0000313" key="3">
    <source>
        <dbReference type="Proteomes" id="UP000010744"/>
    </source>
</evidence>
<proteinExistence type="predicted"/>
<keyword evidence="3" id="KW-1185">Reference proteome</keyword>
<feature type="region of interest" description="Disordered" evidence="1">
    <location>
        <begin position="1"/>
        <end position="62"/>
    </location>
</feature>
<accession>A0ABQ0HSZ1</accession>
<sequence>MSGKRRTEPTSSPLRDTHRIPGRNAMLRSLADQTEDQLGGRRSVLSRQKRDHVDLDRLIKAA</sequence>
<comment type="caution">
    <text evidence="2">The sequence shown here is derived from an EMBL/GenBank/DDBJ whole genome shotgun (WGS) entry which is preliminary data.</text>
</comment>
<gene>
    <name evidence="2" type="ORF">GORBP_059_00910</name>
</gene>
<protein>
    <recommendedName>
        <fullName evidence="4">Transposase</fullName>
    </recommendedName>
</protein>
<name>A0ABQ0HSZ1_GORRU</name>
<feature type="compositionally biased region" description="Basic and acidic residues" evidence="1">
    <location>
        <begin position="51"/>
        <end position="62"/>
    </location>
</feature>
<evidence type="ECO:0000313" key="2">
    <source>
        <dbReference type="EMBL" id="GAB85395.1"/>
    </source>
</evidence>
<reference evidence="2 3" key="1">
    <citation type="submission" date="2012-08" db="EMBL/GenBank/DDBJ databases">
        <title>Whole genome shotgun sequence of Gordonia rubripertincta NBRC 101908.</title>
        <authorList>
            <person name="Takarada H."/>
            <person name="Hosoyama A."/>
            <person name="Tsuchikane K."/>
            <person name="Katsumata H."/>
            <person name="Baba S."/>
            <person name="Ohji S."/>
            <person name="Yamazaki S."/>
            <person name="Fujita N."/>
        </authorList>
    </citation>
    <scope>NUCLEOTIDE SEQUENCE [LARGE SCALE GENOMIC DNA]</scope>
    <source>
        <strain evidence="2 3">NBRC 101908</strain>
    </source>
</reference>
<dbReference type="EMBL" id="BAHB01000059">
    <property type="protein sequence ID" value="GAB85395.1"/>
    <property type="molecule type" value="Genomic_DNA"/>
</dbReference>
<organism evidence="2 3">
    <name type="scientific">Gordonia rubripertincta NBRC 101908</name>
    <dbReference type="NCBI Taxonomy" id="1077975"/>
    <lineage>
        <taxon>Bacteria</taxon>
        <taxon>Bacillati</taxon>
        <taxon>Actinomycetota</taxon>
        <taxon>Actinomycetes</taxon>
        <taxon>Mycobacteriales</taxon>
        <taxon>Gordoniaceae</taxon>
        <taxon>Gordonia</taxon>
    </lineage>
</organism>
<evidence type="ECO:0000256" key="1">
    <source>
        <dbReference type="SAM" id="MobiDB-lite"/>
    </source>
</evidence>